<name>A0A9D9ILK7_9BACT</name>
<dbReference type="InterPro" id="IPR036962">
    <property type="entry name" value="Glyco_hydro_3_N_sf"/>
</dbReference>
<dbReference type="InterPro" id="IPR002772">
    <property type="entry name" value="Glyco_hydro_3_C"/>
</dbReference>
<dbReference type="InterPro" id="IPR017853">
    <property type="entry name" value="GH"/>
</dbReference>
<comment type="similarity">
    <text evidence="3">Belongs to the sulfatase family.</text>
</comment>
<dbReference type="Pfam" id="PF00884">
    <property type="entry name" value="Sulfatase"/>
    <property type="match status" value="1"/>
</dbReference>
<evidence type="ECO:0000256" key="5">
    <source>
        <dbReference type="ARBA" id="ARBA00022729"/>
    </source>
</evidence>
<evidence type="ECO:0000256" key="7">
    <source>
        <dbReference type="ARBA" id="ARBA00023295"/>
    </source>
</evidence>
<proteinExistence type="inferred from homology"/>
<evidence type="ECO:0000259" key="10">
    <source>
        <dbReference type="SMART" id="SM01217"/>
    </source>
</evidence>
<dbReference type="InterPro" id="IPR001764">
    <property type="entry name" value="Glyco_hydro_3_N"/>
</dbReference>
<dbReference type="FunFam" id="2.60.40.10:FF:000495">
    <property type="entry name" value="Periplasmic beta-glucosidase"/>
    <property type="match status" value="1"/>
</dbReference>
<dbReference type="GO" id="GO:0009251">
    <property type="term" value="P:glucan catabolic process"/>
    <property type="evidence" value="ECO:0007669"/>
    <property type="project" value="TreeGrafter"/>
</dbReference>
<dbReference type="CDD" id="cd16026">
    <property type="entry name" value="GALNS_like"/>
    <property type="match status" value="1"/>
</dbReference>
<comment type="similarity">
    <text evidence="2">Belongs to the glycosyl hydrolase 3 family.</text>
</comment>
<dbReference type="InterPro" id="IPR051915">
    <property type="entry name" value="Cellulose_Degrad_GH3"/>
</dbReference>
<dbReference type="InterPro" id="IPR024607">
    <property type="entry name" value="Sulfatase_CS"/>
</dbReference>
<evidence type="ECO:0000313" key="11">
    <source>
        <dbReference type="EMBL" id="MBO8473936.1"/>
    </source>
</evidence>
<dbReference type="Gene3D" id="3.40.50.1700">
    <property type="entry name" value="Glycoside hydrolase family 3 C-terminal domain"/>
    <property type="match status" value="1"/>
</dbReference>
<accession>A0A9D9ILK7</accession>
<dbReference type="EC" id="3.2.1.21" evidence="4"/>
<dbReference type="InterPro" id="IPR017850">
    <property type="entry name" value="Alkaline_phosphatase_core_sf"/>
</dbReference>
<dbReference type="SMART" id="SM01217">
    <property type="entry name" value="Fn3_like"/>
    <property type="match status" value="1"/>
</dbReference>
<dbReference type="SUPFAM" id="SSF51445">
    <property type="entry name" value="(Trans)glycosidases"/>
    <property type="match status" value="1"/>
</dbReference>
<dbReference type="Gene3D" id="3.40.720.10">
    <property type="entry name" value="Alkaline Phosphatase, subunit A"/>
    <property type="match status" value="1"/>
</dbReference>
<protein>
    <recommendedName>
        <fullName evidence="4">beta-glucosidase</fullName>
        <ecNumber evidence="4">3.2.1.21</ecNumber>
    </recommendedName>
</protein>
<dbReference type="InterPro" id="IPR026891">
    <property type="entry name" value="Fn3-like"/>
</dbReference>
<dbReference type="EMBL" id="JADIMD010000021">
    <property type="protein sequence ID" value="MBO8473936.1"/>
    <property type="molecule type" value="Genomic_DNA"/>
</dbReference>
<evidence type="ECO:0000256" key="4">
    <source>
        <dbReference type="ARBA" id="ARBA00012744"/>
    </source>
</evidence>
<dbReference type="InterPro" id="IPR013783">
    <property type="entry name" value="Ig-like_fold"/>
</dbReference>
<comment type="catalytic activity">
    <reaction evidence="1">
        <text>Hydrolysis of terminal, non-reducing beta-D-glucosyl residues with release of beta-D-glucose.</text>
        <dbReference type="EC" id="3.2.1.21"/>
    </reaction>
</comment>
<evidence type="ECO:0000256" key="6">
    <source>
        <dbReference type="ARBA" id="ARBA00022801"/>
    </source>
</evidence>
<evidence type="ECO:0000256" key="1">
    <source>
        <dbReference type="ARBA" id="ARBA00000448"/>
    </source>
</evidence>
<dbReference type="Gene3D" id="3.20.20.300">
    <property type="entry name" value="Glycoside hydrolase, family 3, N-terminal domain"/>
    <property type="match status" value="1"/>
</dbReference>
<dbReference type="Gene3D" id="3.30.1120.10">
    <property type="match status" value="1"/>
</dbReference>
<evidence type="ECO:0000313" key="12">
    <source>
        <dbReference type="Proteomes" id="UP000823757"/>
    </source>
</evidence>
<sequence>MSRIKNLGAMAAMVLPMVSQAESRTTGSAEHDARPNILFIMADDLGYSDLSCYGQERWETPQLDKLASQGILFTSFYSASPVSSPSRAAFLTGRYPARLGIQGVFFPDSYTGIPSDEITIAELLKTAGYATGIVGKWHLGHMRQYLPLQNGFDSYFGIPYSNDMASQIYMRNNEVESFHIDQRMTVQRYTSEAIDFIDKNSDSPFFLFLSYNMMHVPIYVSPEFDGVTGKGLYADAMTELDWSVGRLIETLESKNLLDNTIVIFTSDNGPWLQEGPYGGTAETLKEGKGTDYEGGVRVPCIVYGKNIAEGKVYDDVATMMDWFPTFADLAGVRVPDNSVIDGCNLADVLNGKGKRVNSEYAYFAKNNKVTAYRSGRWKILLPDNGYRGNFWKEPVAPRDTMLIDLVSDSDESDNLWKKEKVVAKEMLEKLDSFANCFGKIPAPMVQSGNNQMKKLNADRKDIIEQAKKTGYRTAQRNYIKENAFYHKADSVLGLMTLQEKIGQMVQFSSPLNVTGPEMISSDKLQLISQGKVGSVLNVYGVENVRKYQEAAMKSRLRIPLIFGLDVVHGFRTAFPIPLAEASSFDLEAIRQSAAAAAAEATAAGLNWTFAPMVDISYDARWGRVMEGAGEDPYYGAQVAKARISGFQGQDLSDTSTLMACCKHFAAYGAPEAGKDYNSVNINSGEFANFYMPPYKASAEAGAATFMTAFSDFNNIPSTANEFLLQTLLRDTWKFSGFVVSDWGSVAELVAHRVAEDRCDAARKAAVAGVDMDMEGGCYSDFLEELVEDGIVSERAVDDAVIRILIKKFELGLFEDPFRYCDEAREARITGSEKVRQLALDMAKKSVVMLKNDGNILPKQLEDVLLVGPLSKSKKDMSGFWANESDTTMNVTLYEALKKRNIDVEYFDGYGLMDNSQKNLRKVLNAAKGKDAAIVVLGERWNESGEAKSKGLIELPESQQRIVSELSRTGVPVIAIIMGGRPLIFNEVSREADAILFSWWLGAEAGNALCDLIDGTAEPSARLPMTFPKSIAQIPIRYNFKSTGRPHDPRNSYSCGYIDMDSEPAYPFGFGLGYTSFEYGDIELLPGNGRDIHAVAVVNVTNTGYRSGSEIVQLYIRDKAASVTRPVKELKGFRKITLNPGETAEVSFEIGDEQLGFYDNDFNFIVEKGGFEIYIGGSSDIDEHTDFILE</sequence>
<dbReference type="GO" id="GO:0008422">
    <property type="term" value="F:beta-glucosidase activity"/>
    <property type="evidence" value="ECO:0007669"/>
    <property type="project" value="UniProtKB-EC"/>
</dbReference>
<feature type="modified residue" description="3-oxoalanine (Ser)" evidence="8">
    <location>
        <position position="83"/>
    </location>
</feature>
<dbReference type="Pfam" id="PF01915">
    <property type="entry name" value="Glyco_hydro_3_C"/>
    <property type="match status" value="1"/>
</dbReference>
<dbReference type="Gene3D" id="2.60.40.10">
    <property type="entry name" value="Immunoglobulins"/>
    <property type="match status" value="1"/>
</dbReference>
<dbReference type="PANTHER" id="PTHR30620">
    <property type="entry name" value="PERIPLASMIC BETA-GLUCOSIDASE-RELATED"/>
    <property type="match status" value="1"/>
</dbReference>
<dbReference type="Proteomes" id="UP000823757">
    <property type="component" value="Unassembled WGS sequence"/>
</dbReference>
<feature type="signal peptide" evidence="9">
    <location>
        <begin position="1"/>
        <end position="21"/>
    </location>
</feature>
<dbReference type="PRINTS" id="PR00133">
    <property type="entry name" value="GLHYDRLASE3"/>
</dbReference>
<dbReference type="Pfam" id="PF00933">
    <property type="entry name" value="Glyco_hydro_3"/>
    <property type="match status" value="1"/>
</dbReference>
<dbReference type="PROSITE" id="PS00523">
    <property type="entry name" value="SULFATASE_1"/>
    <property type="match status" value="1"/>
</dbReference>
<comment type="caution">
    <text evidence="11">The sequence shown here is derived from an EMBL/GenBank/DDBJ whole genome shotgun (WGS) entry which is preliminary data.</text>
</comment>
<dbReference type="AlphaFoldDB" id="A0A9D9ILK7"/>
<dbReference type="PANTHER" id="PTHR30620:SF16">
    <property type="entry name" value="LYSOSOMAL BETA GLUCOSIDASE"/>
    <property type="match status" value="1"/>
</dbReference>
<gene>
    <name evidence="11" type="ORF">IAB91_01420</name>
</gene>
<organism evidence="11 12">
    <name type="scientific">Candidatus Cryptobacteroides faecigallinarum</name>
    <dbReference type="NCBI Taxonomy" id="2840763"/>
    <lineage>
        <taxon>Bacteria</taxon>
        <taxon>Pseudomonadati</taxon>
        <taxon>Bacteroidota</taxon>
        <taxon>Bacteroidia</taxon>
        <taxon>Bacteroidales</taxon>
        <taxon>Candidatus Cryptobacteroides</taxon>
    </lineage>
</organism>
<dbReference type="SUPFAM" id="SSF53649">
    <property type="entry name" value="Alkaline phosphatase-like"/>
    <property type="match status" value="1"/>
</dbReference>
<dbReference type="Pfam" id="PF14310">
    <property type="entry name" value="Fn3-like"/>
    <property type="match status" value="1"/>
</dbReference>
<evidence type="ECO:0000256" key="2">
    <source>
        <dbReference type="ARBA" id="ARBA00005336"/>
    </source>
</evidence>
<evidence type="ECO:0000256" key="9">
    <source>
        <dbReference type="SAM" id="SignalP"/>
    </source>
</evidence>
<feature type="chain" id="PRO_5039646199" description="beta-glucosidase" evidence="9">
    <location>
        <begin position="22"/>
        <end position="1189"/>
    </location>
</feature>
<dbReference type="PROSITE" id="PS00149">
    <property type="entry name" value="SULFATASE_2"/>
    <property type="match status" value="1"/>
</dbReference>
<dbReference type="InterPro" id="IPR036881">
    <property type="entry name" value="Glyco_hydro_3_C_sf"/>
</dbReference>
<reference evidence="11" key="2">
    <citation type="journal article" date="2021" name="PeerJ">
        <title>Extensive microbial diversity within the chicken gut microbiome revealed by metagenomics and culture.</title>
        <authorList>
            <person name="Gilroy R."/>
            <person name="Ravi A."/>
            <person name="Getino M."/>
            <person name="Pursley I."/>
            <person name="Horton D.L."/>
            <person name="Alikhan N.F."/>
            <person name="Baker D."/>
            <person name="Gharbi K."/>
            <person name="Hall N."/>
            <person name="Watson M."/>
            <person name="Adriaenssens E.M."/>
            <person name="Foster-Nyarko E."/>
            <person name="Jarju S."/>
            <person name="Secka A."/>
            <person name="Antonio M."/>
            <person name="Oren A."/>
            <person name="Chaudhuri R.R."/>
            <person name="La Ragione R."/>
            <person name="Hildebrand F."/>
            <person name="Pallen M.J."/>
        </authorList>
    </citation>
    <scope>NUCLEOTIDE SEQUENCE</scope>
    <source>
        <strain evidence="11">B1-13419</strain>
    </source>
</reference>
<evidence type="ECO:0000256" key="3">
    <source>
        <dbReference type="ARBA" id="ARBA00008779"/>
    </source>
</evidence>
<feature type="domain" description="Fibronectin type III-like" evidence="10">
    <location>
        <begin position="1109"/>
        <end position="1178"/>
    </location>
</feature>
<dbReference type="SUPFAM" id="SSF52279">
    <property type="entry name" value="Beta-D-glucan exohydrolase, C-terminal domain"/>
    <property type="match status" value="1"/>
</dbReference>
<keyword evidence="6 11" id="KW-0378">Hydrolase</keyword>
<dbReference type="FunFam" id="3.20.20.300:FF:000005">
    <property type="entry name" value="Periplasmic beta-glucosidase"/>
    <property type="match status" value="1"/>
</dbReference>
<keyword evidence="5 9" id="KW-0732">Signal</keyword>
<comment type="PTM">
    <text evidence="8">The conversion to 3-oxoalanine (also known as C-formylglycine, FGly), of a serine or cysteine residue in prokaryotes and of a cysteine residue in eukaryotes, is critical for catalytic activity.</text>
</comment>
<dbReference type="InterPro" id="IPR000917">
    <property type="entry name" value="Sulfatase_N"/>
</dbReference>
<keyword evidence="7" id="KW-0326">Glycosidase</keyword>
<reference evidence="11" key="1">
    <citation type="submission" date="2020-10" db="EMBL/GenBank/DDBJ databases">
        <authorList>
            <person name="Gilroy R."/>
        </authorList>
    </citation>
    <scope>NUCLEOTIDE SEQUENCE</scope>
    <source>
        <strain evidence="11">B1-13419</strain>
    </source>
</reference>
<evidence type="ECO:0000256" key="8">
    <source>
        <dbReference type="PIRSR" id="PIRSR600917-52"/>
    </source>
</evidence>